<dbReference type="STRING" id="135208.A0A4Y9ZQU4"/>
<accession>A0A4Y9ZQU4</accession>
<protein>
    <submittedName>
        <fullName evidence="1">Uncharacterized protein</fullName>
    </submittedName>
</protein>
<dbReference type="OrthoDB" id="75724at2759"/>
<evidence type="ECO:0000313" key="1">
    <source>
        <dbReference type="EMBL" id="TFY76955.1"/>
    </source>
</evidence>
<organism evidence="1 2">
    <name type="scientific">Hericium alpestre</name>
    <dbReference type="NCBI Taxonomy" id="135208"/>
    <lineage>
        <taxon>Eukaryota</taxon>
        <taxon>Fungi</taxon>
        <taxon>Dikarya</taxon>
        <taxon>Basidiomycota</taxon>
        <taxon>Agaricomycotina</taxon>
        <taxon>Agaricomycetes</taxon>
        <taxon>Russulales</taxon>
        <taxon>Hericiaceae</taxon>
        <taxon>Hericium</taxon>
    </lineage>
</organism>
<gene>
    <name evidence="1" type="ORF">EWM64_g7056</name>
</gene>
<proteinExistence type="predicted"/>
<keyword evidence="2" id="KW-1185">Reference proteome</keyword>
<dbReference type="AlphaFoldDB" id="A0A4Y9ZQU4"/>
<comment type="caution">
    <text evidence="1">The sequence shown here is derived from an EMBL/GenBank/DDBJ whole genome shotgun (WGS) entry which is preliminary data.</text>
</comment>
<reference evidence="1 2" key="1">
    <citation type="submission" date="2019-02" db="EMBL/GenBank/DDBJ databases">
        <title>Genome sequencing of the rare red list fungi Hericium alpestre (H. flagellum).</title>
        <authorList>
            <person name="Buettner E."/>
            <person name="Kellner H."/>
        </authorList>
    </citation>
    <scope>NUCLEOTIDE SEQUENCE [LARGE SCALE GENOMIC DNA]</scope>
    <source>
        <strain evidence="1 2">DSM 108284</strain>
    </source>
</reference>
<sequence>MTLYRDNQDHILGLQATLLQRVLPDVVDELELDLEDAESAREWVEDTDSIFRLLKRHKFTTNFALEAARDILVWRLEAMHHHMYHHKWNGNNSRLLLCLPPPAHDILGRPILLLRVSALKECSEYLKDNLVDFIEILRIHLKYLNAQARDHDPEAPPILQYILLLDMQDASMSDI</sequence>
<dbReference type="Proteomes" id="UP000298061">
    <property type="component" value="Unassembled WGS sequence"/>
</dbReference>
<dbReference type="EMBL" id="SFCI01001041">
    <property type="protein sequence ID" value="TFY76955.1"/>
    <property type="molecule type" value="Genomic_DNA"/>
</dbReference>
<evidence type="ECO:0000313" key="2">
    <source>
        <dbReference type="Proteomes" id="UP000298061"/>
    </source>
</evidence>
<dbReference type="Gene3D" id="3.40.525.10">
    <property type="entry name" value="CRAL-TRIO lipid binding domain"/>
    <property type="match status" value="1"/>
</dbReference>
<dbReference type="InterPro" id="IPR036865">
    <property type="entry name" value="CRAL-TRIO_dom_sf"/>
</dbReference>
<name>A0A4Y9ZQU4_9AGAM</name>
<feature type="non-terminal residue" evidence="1">
    <location>
        <position position="175"/>
    </location>
</feature>